<name>A0ABW4XLR9_9GAMM</name>
<dbReference type="InterPro" id="IPR029016">
    <property type="entry name" value="GAF-like_dom_sf"/>
</dbReference>
<organism evidence="2 3">
    <name type="scientific">Corallincola platygyrae</name>
    <dbReference type="NCBI Taxonomy" id="1193278"/>
    <lineage>
        <taxon>Bacteria</taxon>
        <taxon>Pseudomonadati</taxon>
        <taxon>Pseudomonadota</taxon>
        <taxon>Gammaproteobacteria</taxon>
        <taxon>Alteromonadales</taxon>
        <taxon>Psychromonadaceae</taxon>
        <taxon>Corallincola</taxon>
    </lineage>
</organism>
<dbReference type="Pfam" id="PF04340">
    <property type="entry name" value="DUF484"/>
    <property type="match status" value="1"/>
</dbReference>
<dbReference type="RefSeq" id="WP_345341007.1">
    <property type="nucleotide sequence ID" value="NZ_BAABLI010000017.1"/>
</dbReference>
<keyword evidence="1" id="KW-0175">Coiled coil</keyword>
<protein>
    <submittedName>
        <fullName evidence="2">DUF484 family protein</fullName>
    </submittedName>
</protein>
<dbReference type="Proteomes" id="UP001597380">
    <property type="component" value="Unassembled WGS sequence"/>
</dbReference>
<dbReference type="EMBL" id="JBHUHT010000011">
    <property type="protein sequence ID" value="MFD2096048.1"/>
    <property type="molecule type" value="Genomic_DNA"/>
</dbReference>
<keyword evidence="3" id="KW-1185">Reference proteome</keyword>
<accession>A0ABW4XLR9</accession>
<evidence type="ECO:0000313" key="3">
    <source>
        <dbReference type="Proteomes" id="UP001597380"/>
    </source>
</evidence>
<evidence type="ECO:0000313" key="2">
    <source>
        <dbReference type="EMBL" id="MFD2096048.1"/>
    </source>
</evidence>
<gene>
    <name evidence="2" type="ORF">ACFSJ3_08635</name>
</gene>
<dbReference type="PANTHER" id="PTHR38765:SF1">
    <property type="entry name" value="DUF484 DOMAIN-CONTAINING PROTEIN"/>
    <property type="match status" value="1"/>
</dbReference>
<dbReference type="Gene3D" id="3.30.450.40">
    <property type="match status" value="1"/>
</dbReference>
<dbReference type="PANTHER" id="PTHR38765">
    <property type="entry name" value="DUF484 DOMAIN-CONTAINING PROTEIN"/>
    <property type="match status" value="1"/>
</dbReference>
<sequence length="231" mass="25814">MSEQSKQEAVIAQLDELAVVDFLADNPDFFSRHPNLLGTLRLPHADLGTVSLTERQLTVLRQQNADLKEEITELMSVAARNERIFRVYSQLYTDLLGCEQIAEVQRLLQQHLSEQLGLPVVALRLFDYGGGERQLTLIRDDAEQVLTRRLGGGSCYFGRLGQQEQWILFGDKQVESAALLLIGEPGEAHGILAIGSHDAHHFEPDMDSLLVDQLRALLSTLLPRLIANHEA</sequence>
<reference evidence="3" key="1">
    <citation type="journal article" date="2019" name="Int. J. Syst. Evol. Microbiol.">
        <title>The Global Catalogue of Microorganisms (GCM) 10K type strain sequencing project: providing services to taxonomists for standard genome sequencing and annotation.</title>
        <authorList>
            <consortium name="The Broad Institute Genomics Platform"/>
            <consortium name="The Broad Institute Genome Sequencing Center for Infectious Disease"/>
            <person name="Wu L."/>
            <person name="Ma J."/>
        </authorList>
    </citation>
    <scope>NUCLEOTIDE SEQUENCE [LARGE SCALE GENOMIC DNA]</scope>
    <source>
        <strain evidence="3">CGMCC 1.10992</strain>
    </source>
</reference>
<feature type="coiled-coil region" evidence="1">
    <location>
        <begin position="50"/>
        <end position="77"/>
    </location>
</feature>
<evidence type="ECO:0000256" key="1">
    <source>
        <dbReference type="SAM" id="Coils"/>
    </source>
</evidence>
<dbReference type="InterPro" id="IPR007435">
    <property type="entry name" value="DUF484"/>
</dbReference>
<proteinExistence type="predicted"/>
<comment type="caution">
    <text evidence="2">The sequence shown here is derived from an EMBL/GenBank/DDBJ whole genome shotgun (WGS) entry which is preliminary data.</text>
</comment>